<sequence length="675" mass="76278">MKKYEECATRLENRGDAPPTKEYVDALVEGILKSGVEASWHSGVSPLGRALFPSKVYPNCHPKANFESFHYLIEELHKVGRPVISWYPLNMAAGVAEAHPDWRMQFVDFDYKPDPEATVNYVCFNSPYGKLLPKFAIELVKDVGFDGIWFDGATFSNHHTNFQPGCKCDFCRKRFKKDTGLDLPERVDYESHNFRIWVNWRYEVLMDVWKRIVEAVEVVKPEATVCFNNYRRRPLKPWNTAIPMRKIKLNAIMSSELDAFPFQADIQMKINQAYGFKKGVESWWPLHNYGNAWAPCPDKLTAVQAVLGCISAGGIASCGTGETAKQAALVLKEMENAAAPRFPYLGGRTIEYAAIVASQQTMDFWAKNNANKVWDEIHGANEILLHSHLQSSVIFEDHLEKENLSKYPIIILGNMVCISKKQAKGLKEYVEAGGVLFACDQVGELDELGYPYRKPILDELLGIVSRDKTKGVPALEIKDKKLLSACREYPYVSLQTSHTMVKPSSDVVVLGKIYDRIKATIEKETKNYPGLWKRKIGKGNIIYFSVDLFTNYLQKPTPAMQQFFKTLLTSIVEPKVTIEAPIIVTMNVREQKDKIWAAHLHNNPGSSYRYPNPPNDVWLGGTGEVVPIRDIILKVNIGLIQSAKSALSGKSFEIINGNRVIVPELQLQDIILLEL</sequence>
<dbReference type="CDD" id="cd03143">
    <property type="entry name" value="A4_beta-galactosidase_middle_domain"/>
    <property type="match status" value="1"/>
</dbReference>
<dbReference type="InterPro" id="IPR029062">
    <property type="entry name" value="Class_I_gatase-like"/>
</dbReference>
<comment type="caution">
    <text evidence="1">The sequence shown here is derived from an EMBL/GenBank/DDBJ whole genome shotgun (WGS) entry which is preliminary data.</text>
</comment>
<dbReference type="InterPro" id="IPR017853">
    <property type="entry name" value="GH"/>
</dbReference>
<name>A0A2M7E9Y3_9BACT</name>
<dbReference type="EMBL" id="PETL01000096">
    <property type="protein sequence ID" value="PIV64495.1"/>
    <property type="molecule type" value="Genomic_DNA"/>
</dbReference>
<organism evidence="1 2">
    <name type="scientific">bacterium (Candidatus Ratteibacteria) CG01_land_8_20_14_3_00_40_19</name>
    <dbReference type="NCBI Taxonomy" id="2014290"/>
    <lineage>
        <taxon>Bacteria</taxon>
        <taxon>Candidatus Ratteibacteria</taxon>
    </lineage>
</organism>
<dbReference type="Gene3D" id="3.20.20.80">
    <property type="entry name" value="Glycosidases"/>
    <property type="match status" value="1"/>
</dbReference>
<proteinExistence type="predicted"/>
<dbReference type="SUPFAM" id="SSF51445">
    <property type="entry name" value="(Trans)glycosidases"/>
    <property type="match status" value="1"/>
</dbReference>
<protein>
    <recommendedName>
        <fullName evidence="3">Beta-galactosidase trimerisation domain-containing protein</fullName>
    </recommendedName>
</protein>
<reference evidence="2" key="1">
    <citation type="submission" date="2017-09" db="EMBL/GenBank/DDBJ databases">
        <title>Depth-based differentiation of microbial function through sediment-hosted aquifers and enrichment of novel symbionts in the deep terrestrial subsurface.</title>
        <authorList>
            <person name="Probst A.J."/>
            <person name="Ladd B."/>
            <person name="Jarett J.K."/>
            <person name="Geller-Mcgrath D.E."/>
            <person name="Sieber C.M.K."/>
            <person name="Emerson J.B."/>
            <person name="Anantharaman K."/>
            <person name="Thomas B.C."/>
            <person name="Malmstrom R."/>
            <person name="Stieglmeier M."/>
            <person name="Klingl A."/>
            <person name="Woyke T."/>
            <person name="Ryan C.M."/>
            <person name="Banfield J.F."/>
        </authorList>
    </citation>
    <scope>NUCLEOTIDE SEQUENCE [LARGE SCALE GENOMIC DNA]</scope>
</reference>
<dbReference type="AlphaFoldDB" id="A0A2M7E9Y3"/>
<accession>A0A2M7E9Y3</accession>
<evidence type="ECO:0000313" key="1">
    <source>
        <dbReference type="EMBL" id="PIV64495.1"/>
    </source>
</evidence>
<evidence type="ECO:0000313" key="2">
    <source>
        <dbReference type="Proteomes" id="UP000228886"/>
    </source>
</evidence>
<dbReference type="Proteomes" id="UP000228886">
    <property type="component" value="Unassembled WGS sequence"/>
</dbReference>
<dbReference type="Gene3D" id="3.40.50.880">
    <property type="match status" value="1"/>
</dbReference>
<dbReference type="SUPFAM" id="SSF52317">
    <property type="entry name" value="Class I glutamine amidotransferase-like"/>
    <property type="match status" value="1"/>
</dbReference>
<evidence type="ECO:0008006" key="3">
    <source>
        <dbReference type="Google" id="ProtNLM"/>
    </source>
</evidence>
<gene>
    <name evidence="1" type="ORF">COS11_01880</name>
</gene>